<evidence type="ECO:0000256" key="1">
    <source>
        <dbReference type="SAM" id="MobiDB-lite"/>
    </source>
</evidence>
<dbReference type="Proteomes" id="UP001385951">
    <property type="component" value="Unassembled WGS sequence"/>
</dbReference>
<feature type="region of interest" description="Disordered" evidence="1">
    <location>
        <begin position="1"/>
        <end position="50"/>
    </location>
</feature>
<feature type="compositionally biased region" description="Polar residues" evidence="1">
    <location>
        <begin position="38"/>
        <end position="47"/>
    </location>
</feature>
<dbReference type="EMBL" id="JASBNA010000005">
    <property type="protein sequence ID" value="KAK7691422.1"/>
    <property type="molecule type" value="Genomic_DNA"/>
</dbReference>
<reference evidence="2 3" key="1">
    <citation type="submission" date="2022-09" db="EMBL/GenBank/DDBJ databases">
        <authorList>
            <person name="Palmer J.M."/>
        </authorList>
    </citation>
    <scope>NUCLEOTIDE SEQUENCE [LARGE SCALE GENOMIC DNA]</scope>
    <source>
        <strain evidence="2 3">DSM 7382</strain>
    </source>
</reference>
<comment type="caution">
    <text evidence="2">The sequence shown here is derived from an EMBL/GenBank/DDBJ whole genome shotgun (WGS) entry which is preliminary data.</text>
</comment>
<evidence type="ECO:0000313" key="3">
    <source>
        <dbReference type="Proteomes" id="UP001385951"/>
    </source>
</evidence>
<accession>A0AAW0GND7</accession>
<feature type="region of interest" description="Disordered" evidence="1">
    <location>
        <begin position="230"/>
        <end position="273"/>
    </location>
</feature>
<gene>
    <name evidence="2" type="ORF">QCA50_004821</name>
</gene>
<feature type="compositionally biased region" description="Low complexity" evidence="1">
    <location>
        <begin position="13"/>
        <end position="28"/>
    </location>
</feature>
<organism evidence="2 3">
    <name type="scientific">Cerrena zonata</name>
    <dbReference type="NCBI Taxonomy" id="2478898"/>
    <lineage>
        <taxon>Eukaryota</taxon>
        <taxon>Fungi</taxon>
        <taxon>Dikarya</taxon>
        <taxon>Basidiomycota</taxon>
        <taxon>Agaricomycotina</taxon>
        <taxon>Agaricomycetes</taxon>
        <taxon>Polyporales</taxon>
        <taxon>Cerrenaceae</taxon>
        <taxon>Cerrena</taxon>
    </lineage>
</organism>
<name>A0AAW0GND7_9APHY</name>
<dbReference type="AlphaFoldDB" id="A0AAW0GND7"/>
<evidence type="ECO:0000313" key="2">
    <source>
        <dbReference type="EMBL" id="KAK7691422.1"/>
    </source>
</evidence>
<sequence length="273" mass="31049">MPMNTTKFDTLISLPRSKFSDSSSSSERTTPEPPHTSLTSEPQQNHNLIPIPNRKHENKIFAWVDQTDPEGPGPNSPTQFTTPSPEYYPISIWTPQPTKIPNTEKHWWERTRQLRFLTREQLRDLVMGDRPVILCGGRAEFVTCKICRRRNDQLFVGCEANIGGNWGKGVITKITRQERAHVVVLVEGADVNTNSRTAKARIRIEMFHLSRTERLKCLYLRLSRNLREAASSPMVEPEPKKPALPGAPDADWKPASYSSHSYPPSFLPHTEAE</sequence>
<keyword evidence="3" id="KW-1185">Reference proteome</keyword>
<proteinExistence type="predicted"/>
<protein>
    <submittedName>
        <fullName evidence="2">Uncharacterized protein</fullName>
    </submittedName>
</protein>